<evidence type="ECO:0000256" key="5">
    <source>
        <dbReference type="PIRSR" id="PIRSR009283-1"/>
    </source>
</evidence>
<dbReference type="InterPro" id="IPR004360">
    <property type="entry name" value="Glyas_Fos-R_dOase_dom"/>
</dbReference>
<dbReference type="GO" id="GO:0046872">
    <property type="term" value="F:metal ion binding"/>
    <property type="evidence" value="ECO:0007669"/>
    <property type="project" value="UniProtKB-KW"/>
</dbReference>
<feature type="domain" description="VOC" evidence="7">
    <location>
        <begin position="188"/>
        <end position="339"/>
    </location>
</feature>
<name>A0AB39TE10_9ACTN</name>
<feature type="binding site" evidence="5">
    <location>
        <position position="191"/>
    </location>
    <ligand>
        <name>Fe cation</name>
        <dbReference type="ChEBI" id="CHEBI:24875"/>
    </ligand>
</feature>
<dbReference type="PANTHER" id="PTHR11959">
    <property type="entry name" value="4-HYDROXYPHENYLPYRUVATE DIOXYGENASE"/>
    <property type="match status" value="1"/>
</dbReference>
<dbReference type="InterPro" id="IPR029068">
    <property type="entry name" value="Glyas_Bleomycin-R_OHBP_Dase"/>
</dbReference>
<dbReference type="SUPFAM" id="SSF54593">
    <property type="entry name" value="Glyoxalase/Bleomycin resistance protein/Dihydroxybiphenyl dioxygenase"/>
    <property type="match status" value="1"/>
</dbReference>
<evidence type="ECO:0000259" key="7">
    <source>
        <dbReference type="PROSITE" id="PS51819"/>
    </source>
</evidence>
<dbReference type="Pfam" id="PF00903">
    <property type="entry name" value="Glyoxalase"/>
    <property type="match status" value="1"/>
</dbReference>
<keyword evidence="3" id="KW-0677">Repeat</keyword>
<dbReference type="InterPro" id="IPR041736">
    <property type="entry name" value="4OHPhenylPyrv_dOase_N"/>
</dbReference>
<dbReference type="GO" id="GO:0003868">
    <property type="term" value="F:4-hydroxyphenylpyruvate dioxygenase activity"/>
    <property type="evidence" value="ECO:0007669"/>
    <property type="project" value="UniProtKB-EC"/>
</dbReference>
<dbReference type="PIRSF" id="PIRSF009283">
    <property type="entry name" value="HPP_dOase"/>
    <property type="match status" value="1"/>
</dbReference>
<sequence length="386" mass="41448">MTVTEDFERHDRPRQAPRPAAALPVDDLRLDHVELYVEDLERAAAEWTGRYRFAVVGTAGGPADGCRSLALRQGRILLVLTEGTDEEHPAAVYVRRHGSGVARIALRTGDASAALAHAVDRGARPLAGEVGGTAVAELAGFGDVVHTLVERDAADDGLPPGFRPVDTGTGAGTATGAGSDGPEPGLLEIDHFAVCVNVGELDETVAFYRQALGFREIFEERIAVGSQAMLSKVVQSRSGDITFTVIQPDPAADPGQIDDFLKNHGGSGVQHIAFSSEDAVGSVRALSGGGVEFLSTPATYYELLARRVELRRHGLEALRELNLLVDEDHGGQLFQVFTRSTHPRRTLFFEVIERLGAETFGSSNIKALYEAVELDRLRQDGPARQP</sequence>
<feature type="binding site" evidence="5">
    <location>
        <position position="271"/>
    </location>
    <ligand>
        <name>Fe cation</name>
        <dbReference type="ChEBI" id="CHEBI:24875"/>
    </ligand>
</feature>
<evidence type="ECO:0000256" key="6">
    <source>
        <dbReference type="SAM" id="MobiDB-lite"/>
    </source>
</evidence>
<evidence type="ECO:0000256" key="2">
    <source>
        <dbReference type="ARBA" id="ARBA00022723"/>
    </source>
</evidence>
<dbReference type="CDD" id="cd07250">
    <property type="entry name" value="HPPD_C_like"/>
    <property type="match status" value="1"/>
</dbReference>
<dbReference type="NCBIfam" id="TIGR01263">
    <property type="entry name" value="4HPPD"/>
    <property type="match status" value="1"/>
</dbReference>
<organism evidence="8">
    <name type="scientific">Streptomyces sp. Y1</name>
    <dbReference type="NCBI Taxonomy" id="3238634"/>
    <lineage>
        <taxon>Bacteria</taxon>
        <taxon>Bacillati</taxon>
        <taxon>Actinomycetota</taxon>
        <taxon>Actinomycetes</taxon>
        <taxon>Kitasatosporales</taxon>
        <taxon>Streptomycetaceae</taxon>
        <taxon>Streptomyces</taxon>
    </lineage>
</organism>
<dbReference type="InterPro" id="IPR041735">
    <property type="entry name" value="4OHPhenylPyrv_dOase_C"/>
</dbReference>
<feature type="domain" description="VOC" evidence="7">
    <location>
        <begin position="29"/>
        <end position="151"/>
    </location>
</feature>
<feature type="compositionally biased region" description="Gly residues" evidence="6">
    <location>
        <begin position="169"/>
        <end position="179"/>
    </location>
</feature>
<gene>
    <name evidence="8" type="primary">hppD</name>
    <name evidence="8" type="ORF">AB2U05_03200</name>
</gene>
<keyword evidence="8" id="KW-0223">Dioxygenase</keyword>
<dbReference type="AlphaFoldDB" id="A0AB39TE10"/>
<dbReference type="GO" id="GO:0006572">
    <property type="term" value="P:L-tyrosine catabolic process"/>
    <property type="evidence" value="ECO:0007669"/>
    <property type="project" value="TreeGrafter"/>
</dbReference>
<dbReference type="InterPro" id="IPR037523">
    <property type="entry name" value="VOC_core"/>
</dbReference>
<keyword evidence="8" id="KW-0560">Oxidoreductase</keyword>
<proteinExistence type="inferred from homology"/>
<dbReference type="InterPro" id="IPR005956">
    <property type="entry name" value="4OHPhenylPyrv_dOase"/>
</dbReference>
<dbReference type="CDD" id="cd08342">
    <property type="entry name" value="HPPD_N_like"/>
    <property type="match status" value="1"/>
</dbReference>
<dbReference type="EMBL" id="CP163445">
    <property type="protein sequence ID" value="XDQ77561.1"/>
    <property type="molecule type" value="Genomic_DNA"/>
</dbReference>
<evidence type="ECO:0000256" key="3">
    <source>
        <dbReference type="ARBA" id="ARBA00022737"/>
    </source>
</evidence>
<comment type="similarity">
    <text evidence="1">Belongs to the 4HPPD family.</text>
</comment>
<dbReference type="PANTHER" id="PTHR11959:SF1">
    <property type="entry name" value="4-HYDROXYPHENYLPYRUVATE DIOXYGENASE"/>
    <property type="match status" value="1"/>
</dbReference>
<evidence type="ECO:0000256" key="1">
    <source>
        <dbReference type="ARBA" id="ARBA00005877"/>
    </source>
</evidence>
<protein>
    <submittedName>
        <fullName evidence="8">4-hydroxyphenylpyruvate dioxygenase</fullName>
        <ecNumber evidence="8">1.13.11.27</ecNumber>
    </submittedName>
</protein>
<keyword evidence="2 5" id="KW-0479">Metal-binding</keyword>
<dbReference type="PROSITE" id="PS51819">
    <property type="entry name" value="VOC"/>
    <property type="match status" value="2"/>
</dbReference>
<comment type="cofactor">
    <cofactor evidence="5">
        <name>Fe cation</name>
        <dbReference type="ChEBI" id="CHEBI:24875"/>
    </cofactor>
    <text evidence="5">Binds 1 Fe cation per subunit.</text>
</comment>
<evidence type="ECO:0000256" key="4">
    <source>
        <dbReference type="ARBA" id="ARBA00023004"/>
    </source>
</evidence>
<keyword evidence="4 5" id="KW-0408">Iron</keyword>
<feature type="binding site" evidence="5">
    <location>
        <position position="350"/>
    </location>
    <ligand>
        <name>Fe cation</name>
        <dbReference type="ChEBI" id="CHEBI:24875"/>
    </ligand>
</feature>
<dbReference type="RefSeq" id="WP_369182345.1">
    <property type="nucleotide sequence ID" value="NZ_CP163445.1"/>
</dbReference>
<dbReference type="Pfam" id="PF13669">
    <property type="entry name" value="Glyoxalase_4"/>
    <property type="match status" value="1"/>
</dbReference>
<dbReference type="EC" id="1.13.11.27" evidence="8"/>
<dbReference type="Gene3D" id="3.10.180.10">
    <property type="entry name" value="2,3-Dihydroxybiphenyl 1,2-Dioxygenase, domain 1"/>
    <property type="match status" value="2"/>
</dbReference>
<feature type="region of interest" description="Disordered" evidence="6">
    <location>
        <begin position="156"/>
        <end position="182"/>
    </location>
</feature>
<reference evidence="8" key="1">
    <citation type="submission" date="2024-07" db="EMBL/GenBank/DDBJ databases">
        <authorList>
            <person name="Yu S.T."/>
        </authorList>
    </citation>
    <scope>NUCLEOTIDE SEQUENCE</scope>
    <source>
        <strain evidence="8">Y1</strain>
    </source>
</reference>
<evidence type="ECO:0000313" key="8">
    <source>
        <dbReference type="EMBL" id="XDQ77561.1"/>
    </source>
</evidence>
<accession>A0AB39TE10</accession>